<feature type="signal peptide" evidence="1">
    <location>
        <begin position="1"/>
        <end position="29"/>
    </location>
</feature>
<dbReference type="Proteomes" id="UP000037136">
    <property type="component" value="Unassembled WGS sequence"/>
</dbReference>
<organism evidence="2 3">
    <name type="scientific">Ophiocordyceps unilateralis</name>
    <name type="common">Zombie-ant fungus</name>
    <name type="synonym">Torrubia unilateralis</name>
    <dbReference type="NCBI Taxonomy" id="268505"/>
    <lineage>
        <taxon>Eukaryota</taxon>
        <taxon>Fungi</taxon>
        <taxon>Dikarya</taxon>
        <taxon>Ascomycota</taxon>
        <taxon>Pezizomycotina</taxon>
        <taxon>Sordariomycetes</taxon>
        <taxon>Hypocreomycetidae</taxon>
        <taxon>Hypocreales</taxon>
        <taxon>Ophiocordycipitaceae</taxon>
        <taxon>Ophiocordyceps</taxon>
    </lineage>
</organism>
<sequence length="71" mass="7593">MGMTTVHVPLRALGCAVGVPLLALLAAEGDRVSVVEAARRASWAHRRTVPVRVSPERFSQFPPTRVLSSTG</sequence>
<reference evidence="2 3" key="2">
    <citation type="journal article" date="2017" name="Sci. Rep.">
        <title>Ant-infecting Ophiocordyceps genomes reveal a high diversity of potential behavioral manipulation genes and a possible major role for enterotoxins.</title>
        <authorList>
            <person name="de Bekker C."/>
            <person name="Ohm R.A."/>
            <person name="Evans H.C."/>
            <person name="Brachmann A."/>
            <person name="Hughes D.P."/>
        </authorList>
    </citation>
    <scope>NUCLEOTIDE SEQUENCE [LARGE SCALE GENOMIC DNA]</scope>
    <source>
        <strain evidence="2 3">SC16a</strain>
    </source>
</reference>
<name>A0A2A9P7X5_OPHUN</name>
<keyword evidence="1" id="KW-0732">Signal</keyword>
<feature type="chain" id="PRO_5012608796" evidence="1">
    <location>
        <begin position="30"/>
        <end position="71"/>
    </location>
</feature>
<dbReference type="AlphaFoldDB" id="A0A2A9P7X5"/>
<comment type="caution">
    <text evidence="2">The sequence shown here is derived from an EMBL/GenBank/DDBJ whole genome shotgun (WGS) entry which is preliminary data.</text>
</comment>
<proteinExistence type="predicted"/>
<accession>A0A2A9P7X5</accession>
<evidence type="ECO:0000313" key="3">
    <source>
        <dbReference type="Proteomes" id="UP000037136"/>
    </source>
</evidence>
<dbReference type="EMBL" id="LAZP02000411">
    <property type="protein sequence ID" value="PFH57418.1"/>
    <property type="molecule type" value="Genomic_DNA"/>
</dbReference>
<evidence type="ECO:0000256" key="1">
    <source>
        <dbReference type="SAM" id="SignalP"/>
    </source>
</evidence>
<evidence type="ECO:0000313" key="2">
    <source>
        <dbReference type="EMBL" id="PFH57418.1"/>
    </source>
</evidence>
<protein>
    <submittedName>
        <fullName evidence="2">Uncharacterized protein</fullName>
    </submittedName>
</protein>
<reference evidence="2 3" key="1">
    <citation type="journal article" date="2015" name="BMC Genomics">
        <title>Gene expression during zombie ant biting behavior reflects the complexity underlying fungal parasitic behavioral manipulation.</title>
        <authorList>
            <person name="de Bekker C."/>
            <person name="Ohm R.A."/>
            <person name="Loreto R.G."/>
            <person name="Sebastian A."/>
            <person name="Albert I."/>
            <person name="Merrow M."/>
            <person name="Brachmann A."/>
            <person name="Hughes D.P."/>
        </authorList>
    </citation>
    <scope>NUCLEOTIDE SEQUENCE [LARGE SCALE GENOMIC DNA]</scope>
    <source>
        <strain evidence="2 3">SC16a</strain>
    </source>
</reference>
<gene>
    <name evidence="2" type="ORF">XA68_15096</name>
</gene>
<keyword evidence="3" id="KW-1185">Reference proteome</keyword>